<evidence type="ECO:0000259" key="1">
    <source>
        <dbReference type="SMART" id="SM01030"/>
    </source>
</evidence>
<dbReference type="VEuPathDB" id="MicrosporidiaDB:G9O61_00g006640"/>
<proteinExistence type="predicted"/>
<organism evidence="3 4">
    <name type="scientific">Vairimorpha ceranae</name>
    <dbReference type="NCBI Taxonomy" id="40302"/>
    <lineage>
        <taxon>Eukaryota</taxon>
        <taxon>Fungi</taxon>
        <taxon>Fungi incertae sedis</taxon>
        <taxon>Microsporidia</taxon>
        <taxon>Nosematidae</taxon>
        <taxon>Vairimorpha</taxon>
    </lineage>
</organism>
<dbReference type="EMBL" id="JPQZ01000002">
    <property type="protein sequence ID" value="KKO76590.1"/>
    <property type="molecule type" value="Genomic_DNA"/>
</dbReference>
<reference evidence="3 4" key="1">
    <citation type="journal article" date="2015" name="Environ. Microbiol.">
        <title>Genome analyses suggest the presence of polyploidy and recent human-driven expansions in eight global populations of the honeybee pathogen Nosema ceranae.</title>
        <authorList>
            <person name="Pelin A."/>
            <person name="Selman M."/>
            <person name="Aris-Brosou S."/>
            <person name="Farinelli L."/>
            <person name="Corradi N."/>
        </authorList>
    </citation>
    <scope>NUCLEOTIDE SEQUENCE [LARGE SCALE GENOMIC DNA]</scope>
    <source>
        <strain evidence="3 4">PA08 1199</strain>
    </source>
</reference>
<dbReference type="VEuPathDB" id="MicrosporidiaDB:NCER_100571"/>
<comment type="caution">
    <text evidence="3">The sequence shown here is derived from an EMBL/GenBank/DDBJ whole genome shotgun (WGS) entry which is preliminary data.</text>
</comment>
<dbReference type="Proteomes" id="UP000034350">
    <property type="component" value="Unassembled WGS sequence"/>
</dbReference>
<dbReference type="Gene3D" id="3.30.70.2460">
    <property type="entry name" value="Rad4, beta-hairpin domain BHD3"/>
    <property type="match status" value="1"/>
</dbReference>
<accession>A0A0F9WJ70</accession>
<dbReference type="Pfam" id="PF10403">
    <property type="entry name" value="BHD_1"/>
    <property type="match status" value="1"/>
</dbReference>
<dbReference type="GO" id="GO:0006289">
    <property type="term" value="P:nucleotide-excision repair"/>
    <property type="evidence" value="ECO:0007669"/>
    <property type="project" value="InterPro"/>
</dbReference>
<dbReference type="InterPro" id="IPR018326">
    <property type="entry name" value="Rad4_beta-hairpin_dom1"/>
</dbReference>
<dbReference type="InterPro" id="IPR018328">
    <property type="entry name" value="Rad4_beta-hairpin_dom3"/>
</dbReference>
<feature type="domain" description="Rad4 beta-hairpin" evidence="2">
    <location>
        <begin position="300"/>
        <end position="356"/>
    </location>
</feature>
<dbReference type="VEuPathDB" id="MicrosporidiaDB:AAJ76_2000149458"/>
<dbReference type="RefSeq" id="XP_024332332.1">
    <property type="nucleotide sequence ID" value="XM_024474452.1"/>
</dbReference>
<dbReference type="GO" id="GO:0003697">
    <property type="term" value="F:single-stranded DNA binding"/>
    <property type="evidence" value="ECO:0007669"/>
    <property type="project" value="TreeGrafter"/>
</dbReference>
<dbReference type="GO" id="GO:0071942">
    <property type="term" value="C:XPC complex"/>
    <property type="evidence" value="ECO:0007669"/>
    <property type="project" value="TreeGrafter"/>
</dbReference>
<dbReference type="Gene3D" id="2.20.20.110">
    <property type="entry name" value="Rad4, beta-hairpin domain BHD1"/>
    <property type="match status" value="1"/>
</dbReference>
<dbReference type="PANTHER" id="PTHR12135">
    <property type="entry name" value="DNA REPAIR PROTEIN XP-C / RAD4"/>
    <property type="match status" value="1"/>
</dbReference>
<protein>
    <submittedName>
        <fullName evidence="3">Dna repair protein rad4</fullName>
    </submittedName>
</protein>
<dbReference type="Pfam" id="PF10405">
    <property type="entry name" value="BHD_3"/>
    <property type="match status" value="1"/>
</dbReference>
<dbReference type="AlphaFoldDB" id="A0A0F9WJ70"/>
<name>A0A0F9WJ70_9MICR</name>
<dbReference type="GO" id="GO:0003684">
    <property type="term" value="F:damaged DNA binding"/>
    <property type="evidence" value="ECO:0007669"/>
    <property type="project" value="InterPro"/>
</dbReference>
<dbReference type="GO" id="GO:0006298">
    <property type="term" value="P:mismatch repair"/>
    <property type="evidence" value="ECO:0007669"/>
    <property type="project" value="TreeGrafter"/>
</dbReference>
<dbReference type="InterPro" id="IPR004583">
    <property type="entry name" value="DNA_repair_Rad4"/>
</dbReference>
<gene>
    <name evidence="3" type="ORF">AAJ76_2000149458</name>
</gene>
<dbReference type="OrthoDB" id="300780at2759"/>
<sequence>MSSDEGWEEVYNDDLSIKLDTKEKQKRLHIKYDIFISLVNIFKEFLQDISIPQISEYLDFNIINKMYYLLKSENQLESTQFYFSDYVKNIKYFKFLKEHNISSRIFFIINKNIESFLEISVNKGIIKNKNKYKGCVFYIDINNTIEDYSWYFSTNMKNHSMFLEVLKHFKNLFSKPNIQNEFTELDERRRKEIPTSIIKFKKHPLYCLESLLKINQVLIDKKLIQGYFRGEPVFLKKYIVDLKSDKYFYKHGKIPKKIDGKDVSPSKIYKDLKFYSEDQVEDILLEDMSLSLVQDYLHPNHIPLNCVYIQNEYDEIICKKLKVDYRRCFVGFNKQNPIYKGVFIYKKDLFIVSNFIFEYFDFVKKLEIKERIEQIVKNWEKLTKLCKRYKKLRTRLG</sequence>
<dbReference type="PANTHER" id="PTHR12135:SF0">
    <property type="entry name" value="DNA REPAIR PROTEIN COMPLEMENTING XP-C CELLS"/>
    <property type="match status" value="1"/>
</dbReference>
<evidence type="ECO:0000313" key="4">
    <source>
        <dbReference type="Proteomes" id="UP000034350"/>
    </source>
</evidence>
<evidence type="ECO:0000259" key="2">
    <source>
        <dbReference type="SMART" id="SM01032"/>
    </source>
</evidence>
<dbReference type="GO" id="GO:0005737">
    <property type="term" value="C:cytoplasm"/>
    <property type="evidence" value="ECO:0007669"/>
    <property type="project" value="TreeGrafter"/>
</dbReference>
<keyword evidence="4" id="KW-1185">Reference proteome</keyword>
<dbReference type="SMART" id="SM01032">
    <property type="entry name" value="BHD_3"/>
    <property type="match status" value="1"/>
</dbReference>
<dbReference type="SMART" id="SM01030">
    <property type="entry name" value="BHD_1"/>
    <property type="match status" value="1"/>
</dbReference>
<dbReference type="GeneID" id="36319373"/>
<dbReference type="InterPro" id="IPR042488">
    <property type="entry name" value="Rad4_BHD3_sf"/>
</dbReference>
<dbReference type="GO" id="GO:0000111">
    <property type="term" value="C:nucleotide-excision repair factor 2 complex"/>
    <property type="evidence" value="ECO:0007669"/>
    <property type="project" value="TreeGrafter"/>
</dbReference>
<dbReference type="OMA" id="IPCRIYF"/>
<feature type="domain" description="Rad4 beta-hairpin" evidence="1">
    <location>
        <begin position="189"/>
        <end position="240"/>
    </location>
</feature>
<evidence type="ECO:0000313" key="3">
    <source>
        <dbReference type="EMBL" id="KKO76590.1"/>
    </source>
</evidence>